<evidence type="ECO:0000313" key="2">
    <source>
        <dbReference type="EMBL" id="MEY9313239.1"/>
    </source>
</evidence>
<dbReference type="InterPro" id="IPR020845">
    <property type="entry name" value="AMP-binding_CS"/>
</dbReference>
<protein>
    <submittedName>
        <fullName evidence="2">Amino acid adenylation domain-containing protein</fullName>
    </submittedName>
</protein>
<sequence length="1030" mass="113793">MSKNLVSCLAPPDVKMACIPAQKEHPPTTLVEMLLSQERQRSEEFAVCDDTQSLRFRDLIARAKRLGSVLNRTGVGPGAHVGLFAESSTEMMIGLWGILFSGAAYLPLGTDYPAGRLAFMIRDAGLEAIVTQARLSNQLSEMIPRGIGLVILDSLHDINDSDADDFQRPQPVGSDPAYLIYTSGTTGAPKAVSIAELAIANQLFWLESEHGLRAGEIVLHKTPASFDAAQWELLAVCCGASVVMGPPGIYRNPSAIVEQIRRHRVTKLQGVPTLLQALVDTPEFEQCTTLDTIFSGGEALTRKLTARIFEALPGCRLVNLYGPTECTINATFYTVDANMLEGAPDMIPIGRPVANTACYVLSEELRELRDGEVGELYIGGKQLAKGYHNREELNSERFIYWIDPSTSVPMRLYKTGDLVLRSQDGVLHFQGRADNQVKLRGYRIELDEIRGAIENHDWVKSAGVFVKPHPRTGQPMLAAGIQLNPREAQLMDQGIAGAHHLSKKSRLQVRAQLSDRGFRSAAELERRLAIELPGSQATSAQRALAFGRKTYRFFEGGTVTLNDLLTFLAVPQQPGAETDGLASLNLEKLGRLMRYLGPFSSAERLLPKYAYASPGALYATQVYLELSGTAGLESGYYYYHPLRHELVQTGFRRRSGWPLMRLHFVGKTSAIEPIYRNNIREVLELETGHILGLLDIILPCFGLGLGIGHFEPDAMLSLSCDERHIYLATYDIISREDREVELPLDIYLQSHGDRVDGLSQGHYVYRAGALVAISHHILEQRHIIAINQRAYQRATGMVSLVSRDARKWHAYIDMGRMMQRLQHNEQRIGLMSSGYSSKSGNDLTSALRLRAILSECGLTADACYTAVFGRISEAQRVHEGMHEDAPHMEGPAELIRNDLRAVLPDYMVPSKIALIEEMPCSASGKIDVNVLKSHPAFEDSDSNREMVAPRNETEAQLALIWREEFGVEEPSVFDDFFEAGGDSLQAVQLVLNINKKLHVNLPVQVLFEAPTIADRAGPGILHRAISGVSA</sequence>
<dbReference type="PANTHER" id="PTHR45527">
    <property type="entry name" value="NONRIBOSOMAL PEPTIDE SYNTHETASE"/>
    <property type="match status" value="1"/>
</dbReference>
<dbReference type="SUPFAM" id="SSF56801">
    <property type="entry name" value="Acetyl-CoA synthetase-like"/>
    <property type="match status" value="1"/>
</dbReference>
<dbReference type="InterPro" id="IPR036736">
    <property type="entry name" value="ACP-like_sf"/>
</dbReference>
<dbReference type="InterPro" id="IPR042099">
    <property type="entry name" value="ANL_N_sf"/>
</dbReference>
<keyword evidence="3" id="KW-1185">Reference proteome</keyword>
<proteinExistence type="predicted"/>
<dbReference type="Gene3D" id="3.40.50.12780">
    <property type="entry name" value="N-terminal domain of ligase-like"/>
    <property type="match status" value="1"/>
</dbReference>
<dbReference type="PROSITE" id="PS00455">
    <property type="entry name" value="AMP_BINDING"/>
    <property type="match status" value="1"/>
</dbReference>
<comment type="caution">
    <text evidence="2">The sequence shown here is derived from an EMBL/GenBank/DDBJ whole genome shotgun (WGS) entry which is preliminary data.</text>
</comment>
<dbReference type="Gene3D" id="1.10.1200.10">
    <property type="entry name" value="ACP-like"/>
    <property type="match status" value="1"/>
</dbReference>
<dbReference type="Pfam" id="PF00501">
    <property type="entry name" value="AMP-binding"/>
    <property type="match status" value="1"/>
</dbReference>
<evidence type="ECO:0000259" key="1">
    <source>
        <dbReference type="PROSITE" id="PS50075"/>
    </source>
</evidence>
<gene>
    <name evidence="2" type="ORF">ABIF29_000038</name>
</gene>
<name>A0ABV4EQ28_BRAEL</name>
<dbReference type="InterPro" id="IPR010071">
    <property type="entry name" value="AA_adenyl_dom"/>
</dbReference>
<dbReference type="InterPro" id="IPR000873">
    <property type="entry name" value="AMP-dep_synth/lig_dom"/>
</dbReference>
<dbReference type="InterPro" id="IPR000415">
    <property type="entry name" value="Nitroreductase-like"/>
</dbReference>
<dbReference type="Pfam" id="PF00550">
    <property type="entry name" value="PP-binding"/>
    <property type="match status" value="1"/>
</dbReference>
<dbReference type="Gene3D" id="3.40.109.10">
    <property type="entry name" value="NADH Oxidase"/>
    <property type="match status" value="1"/>
</dbReference>
<dbReference type="NCBIfam" id="TIGR01733">
    <property type="entry name" value="AA-adenyl-dom"/>
    <property type="match status" value="1"/>
</dbReference>
<dbReference type="InterPro" id="IPR045851">
    <property type="entry name" value="AMP-bd_C_sf"/>
</dbReference>
<feature type="domain" description="Carrier" evidence="1">
    <location>
        <begin position="948"/>
        <end position="1023"/>
    </location>
</feature>
<accession>A0ABV4EQ28</accession>
<dbReference type="Proteomes" id="UP001565471">
    <property type="component" value="Unassembled WGS sequence"/>
</dbReference>
<dbReference type="PROSITE" id="PS50075">
    <property type="entry name" value="CARRIER"/>
    <property type="match status" value="1"/>
</dbReference>
<dbReference type="EMBL" id="JBGBZA010000001">
    <property type="protein sequence ID" value="MEY9313239.1"/>
    <property type="molecule type" value="Genomic_DNA"/>
</dbReference>
<dbReference type="Gene3D" id="3.30.300.30">
    <property type="match status" value="2"/>
</dbReference>
<dbReference type="CDD" id="cd02142">
    <property type="entry name" value="McbC_SagB-like_oxidoreductase"/>
    <property type="match status" value="1"/>
</dbReference>
<reference evidence="2 3" key="1">
    <citation type="submission" date="2024-07" db="EMBL/GenBank/DDBJ databases">
        <title>Genomic Encyclopedia of Type Strains, Phase V (KMG-V): Genome sequencing to study the core and pangenomes of soil and plant-associated prokaryotes.</title>
        <authorList>
            <person name="Whitman W."/>
        </authorList>
    </citation>
    <scope>NUCLEOTIDE SEQUENCE [LARGE SCALE GENOMIC DNA]</scope>
    <source>
        <strain evidence="2 3">USDA 415</strain>
    </source>
</reference>
<dbReference type="PANTHER" id="PTHR45527:SF1">
    <property type="entry name" value="FATTY ACID SYNTHASE"/>
    <property type="match status" value="1"/>
</dbReference>
<dbReference type="SUPFAM" id="SSF47336">
    <property type="entry name" value="ACP-like"/>
    <property type="match status" value="1"/>
</dbReference>
<dbReference type="RefSeq" id="WP_253577472.1">
    <property type="nucleotide sequence ID" value="NZ_CP126027.1"/>
</dbReference>
<dbReference type="InterPro" id="IPR009081">
    <property type="entry name" value="PP-bd_ACP"/>
</dbReference>
<dbReference type="CDD" id="cd05930">
    <property type="entry name" value="A_NRPS"/>
    <property type="match status" value="1"/>
</dbReference>
<evidence type="ECO:0000313" key="3">
    <source>
        <dbReference type="Proteomes" id="UP001565471"/>
    </source>
</evidence>
<organism evidence="2 3">
    <name type="scientific">Bradyrhizobium elkanii</name>
    <dbReference type="NCBI Taxonomy" id="29448"/>
    <lineage>
        <taxon>Bacteria</taxon>
        <taxon>Pseudomonadati</taxon>
        <taxon>Pseudomonadota</taxon>
        <taxon>Alphaproteobacteria</taxon>
        <taxon>Hyphomicrobiales</taxon>
        <taxon>Nitrobacteraceae</taxon>
        <taxon>Bradyrhizobium</taxon>
    </lineage>
</organism>